<keyword evidence="2" id="KW-0067">ATP-binding</keyword>
<comment type="caution">
    <text evidence="4">The sequence shown here is derived from an EMBL/GenBank/DDBJ whole genome shotgun (WGS) entry which is preliminary data.</text>
</comment>
<dbReference type="PROSITE" id="PS50893">
    <property type="entry name" value="ABC_TRANSPORTER_2"/>
    <property type="match status" value="1"/>
</dbReference>
<evidence type="ECO:0000259" key="3">
    <source>
        <dbReference type="PROSITE" id="PS50893"/>
    </source>
</evidence>
<sequence length="720" mass="82010">MGQPSTEKVVDSPRTEVVKKLQKKSRPTETLHLGVYRVILEKKTSFGERFQTNRIPELKERFLKSWKLVERLVREIVSLGPVLFILLMAVKIWEDVQDVILLLFETHVLHVLEIGLKNHAIDARSLVQALAMQALCVSISSAIARWCRHIRPKLEGKVQHYYQDILLSTKLSMDMPMLQDNINQDHISAGLPWDTFENITKLLAKIVAVAGQIGVVLRLARKQGATFTLICLARPLLSMITQDEIWTRPRVIETVNQDFIRMRSLKDLQDKRFRHDIISSNIVQYIMDQFQAARKSLGDIAVDYPEHQYREKNFSLVMDILTELSGTFPMMYYAMVALIRPSEMSLTIIATLQQSSTLLRWSFYEIYYELDSFRRNLSSLQEFYDLQAAVKVIKDGHLDFPCENSSSDGMAFELKNVTFSYPSNKNDSSDSEKDETPKKALDDVSFRIEPGQLVVVVGHNGSGKSTFINLLTRMYEVTSGEILVDGEDIRRFKIADFRQATATLTQEHNLFPLSIAENIGLGYPEARMNKEMITEAAKKGGAEALIEKMEAGADTVLDPMTIQYYAHVEEDDGTELASYVKKMKKSTDVSGGERQRLVAARTFMRFNSNKIRFVAVDEPSSALDPEGEVELFNNLRKARAGKTMLFVTHRFGPLTKHADKIMFAHPFFPATIILTPRDRCMKEGKVVESGTHVELMAKEGEYCKMYNIQAKAFETPKEED</sequence>
<reference evidence="4 5" key="1">
    <citation type="submission" date="2024-01" db="EMBL/GenBank/DDBJ databases">
        <title>A draft genome for a cacao thread blight-causing isolate of Paramarasmius palmivorus.</title>
        <authorList>
            <person name="Baruah I.K."/>
            <person name="Bukari Y."/>
            <person name="Amoako-Attah I."/>
            <person name="Meinhardt L.W."/>
            <person name="Bailey B.A."/>
            <person name="Cohen S.P."/>
        </authorList>
    </citation>
    <scope>NUCLEOTIDE SEQUENCE [LARGE SCALE GENOMIC DNA]</scope>
    <source>
        <strain evidence="4 5">GH-12</strain>
    </source>
</reference>
<dbReference type="Pfam" id="PF00005">
    <property type="entry name" value="ABC_tran"/>
    <property type="match status" value="1"/>
</dbReference>
<dbReference type="InterPro" id="IPR027417">
    <property type="entry name" value="P-loop_NTPase"/>
</dbReference>
<dbReference type="PANTHER" id="PTHR24221">
    <property type="entry name" value="ATP-BINDING CASSETTE SUB-FAMILY B"/>
    <property type="match status" value="1"/>
</dbReference>
<dbReference type="GO" id="GO:0034040">
    <property type="term" value="F:ATPase-coupled lipid transmembrane transporter activity"/>
    <property type="evidence" value="ECO:0007669"/>
    <property type="project" value="TreeGrafter"/>
</dbReference>
<keyword evidence="1" id="KW-0547">Nucleotide-binding</keyword>
<name>A0AAW0C1D6_9AGAR</name>
<feature type="domain" description="ABC transporter" evidence="3">
    <location>
        <begin position="412"/>
        <end position="708"/>
    </location>
</feature>
<dbReference type="InterPro" id="IPR003593">
    <property type="entry name" value="AAA+_ATPase"/>
</dbReference>
<dbReference type="EMBL" id="JAYKXP010000065">
    <property type="protein sequence ID" value="KAK7032414.1"/>
    <property type="molecule type" value="Genomic_DNA"/>
</dbReference>
<accession>A0AAW0C1D6</accession>
<dbReference type="Gene3D" id="3.40.50.300">
    <property type="entry name" value="P-loop containing nucleotide triphosphate hydrolases"/>
    <property type="match status" value="1"/>
</dbReference>
<dbReference type="SMART" id="SM00382">
    <property type="entry name" value="AAA"/>
    <property type="match status" value="1"/>
</dbReference>
<keyword evidence="5" id="KW-1185">Reference proteome</keyword>
<gene>
    <name evidence="4" type="ORF">VNI00_013162</name>
</gene>
<protein>
    <recommendedName>
        <fullName evidence="3">ABC transporter domain-containing protein</fullName>
    </recommendedName>
</protein>
<dbReference type="PANTHER" id="PTHR24221:SF646">
    <property type="entry name" value="HAEMOLYSIN SECRETION ATP-BINDING PROTEIN"/>
    <property type="match status" value="1"/>
</dbReference>
<evidence type="ECO:0000313" key="5">
    <source>
        <dbReference type="Proteomes" id="UP001383192"/>
    </source>
</evidence>
<dbReference type="GO" id="GO:0005524">
    <property type="term" value="F:ATP binding"/>
    <property type="evidence" value="ECO:0007669"/>
    <property type="project" value="UniProtKB-KW"/>
</dbReference>
<dbReference type="SUPFAM" id="SSF52540">
    <property type="entry name" value="P-loop containing nucleoside triphosphate hydrolases"/>
    <property type="match status" value="1"/>
</dbReference>
<evidence type="ECO:0000256" key="2">
    <source>
        <dbReference type="ARBA" id="ARBA00022840"/>
    </source>
</evidence>
<evidence type="ECO:0000256" key="1">
    <source>
        <dbReference type="ARBA" id="ARBA00022741"/>
    </source>
</evidence>
<dbReference type="AlphaFoldDB" id="A0AAW0C1D6"/>
<dbReference type="Proteomes" id="UP001383192">
    <property type="component" value="Unassembled WGS sequence"/>
</dbReference>
<evidence type="ECO:0000313" key="4">
    <source>
        <dbReference type="EMBL" id="KAK7032414.1"/>
    </source>
</evidence>
<dbReference type="GO" id="GO:0016887">
    <property type="term" value="F:ATP hydrolysis activity"/>
    <property type="evidence" value="ECO:0007669"/>
    <property type="project" value="InterPro"/>
</dbReference>
<organism evidence="4 5">
    <name type="scientific">Paramarasmius palmivorus</name>
    <dbReference type="NCBI Taxonomy" id="297713"/>
    <lineage>
        <taxon>Eukaryota</taxon>
        <taxon>Fungi</taxon>
        <taxon>Dikarya</taxon>
        <taxon>Basidiomycota</taxon>
        <taxon>Agaricomycotina</taxon>
        <taxon>Agaricomycetes</taxon>
        <taxon>Agaricomycetidae</taxon>
        <taxon>Agaricales</taxon>
        <taxon>Marasmiineae</taxon>
        <taxon>Marasmiaceae</taxon>
        <taxon>Paramarasmius</taxon>
    </lineage>
</organism>
<dbReference type="InterPro" id="IPR003439">
    <property type="entry name" value="ABC_transporter-like_ATP-bd"/>
</dbReference>
<proteinExistence type="predicted"/>
<dbReference type="InterPro" id="IPR039421">
    <property type="entry name" value="Type_1_exporter"/>
</dbReference>